<dbReference type="Proteomes" id="UP001255246">
    <property type="component" value="Unassembled WGS sequence"/>
</dbReference>
<gene>
    <name evidence="1" type="ORF">RM706_07225</name>
</gene>
<reference evidence="1 2" key="1">
    <citation type="submission" date="2023-09" db="EMBL/GenBank/DDBJ databases">
        <authorList>
            <person name="Rey-Velasco X."/>
        </authorList>
    </citation>
    <scope>NUCLEOTIDE SEQUENCE [LARGE SCALE GENOMIC DNA]</scope>
    <source>
        <strain evidence="1 2">F388</strain>
    </source>
</reference>
<comment type="caution">
    <text evidence="1">The sequence shown here is derived from an EMBL/GenBank/DDBJ whole genome shotgun (WGS) entry which is preliminary data.</text>
</comment>
<name>A0ABU3A9G8_9FLAO</name>
<evidence type="ECO:0008006" key="3">
    <source>
        <dbReference type="Google" id="ProtNLM"/>
    </source>
</evidence>
<accession>A0ABU3A9G8</accession>
<organism evidence="1 2">
    <name type="scientific">Croceitalea rosinachiae</name>
    <dbReference type="NCBI Taxonomy" id="3075596"/>
    <lineage>
        <taxon>Bacteria</taxon>
        <taxon>Pseudomonadati</taxon>
        <taxon>Bacteroidota</taxon>
        <taxon>Flavobacteriia</taxon>
        <taxon>Flavobacteriales</taxon>
        <taxon>Flavobacteriaceae</taxon>
        <taxon>Croceitalea</taxon>
    </lineage>
</organism>
<protein>
    <recommendedName>
        <fullName evidence="3">MG2 domain-containing protein</fullName>
    </recommendedName>
</protein>
<dbReference type="Gene3D" id="2.60.40.1930">
    <property type="match status" value="1"/>
</dbReference>
<dbReference type="RefSeq" id="WP_311350357.1">
    <property type="nucleotide sequence ID" value="NZ_JAVRHR010000001.1"/>
</dbReference>
<proteinExistence type="predicted"/>
<sequence>MEKALVFFCFLHFSANVGFTQTEETVPQLFENIHLHLNKTTFIKGERLWFKAYVQDQNTQLPSLKTTNLHVAIYDKKGDEIKRKLFYTEDGLTNGDFAIDSTFTEEDYKIIAWTNYQRNFKHLTPFQQHIKIIQAGVEDDDIVDELKIEVYPEGGYLIEGAFNQIGIVLSRTTGERLSVNNLELVDGQGNVVRSNITTNSLGLGKIGFMVSIGKKYFLQWGNNAIGYSKKMLPIPKSNRIGLNIDNNGKDNILVKLIASKQIFKEKDGENYSVAIYQDESIVFEAVEIIEEESVIALLRKSLPYGVNTAVLFDDQLKPVSYRMFFNHRNDKERIVPLEVEHCLSEFGDSIQIDFIRPKNGILDTNVSVSVLPSSSFAYNPKNSIVSAFLVDYYLKNAFKGSYYFDNMNRKKRFELDKRLIVEGWGKYDWESRKVEELKLSFDMETGISISGKVLDADLTEENQVSLVTDFSGAYTFEELSVNKAFESNINLFEGDSLGISLIGKKGKLRKPNAEVQFFNTNPLRIQKDNWLNFENVILEKKDIGSSVEGNQSLNLVELTIALDEVVVTEKVTTTDNKFQITAEIEGSFVNDLDIKRTKSVVSYLRRLGFSILMREGRVRAVVNKFPFPEAPIIIEGMMASQGEVIGMPLSSVKFISFKKTRTNPFISIQLNHNYVSPQNRNKFLKFAIENGYARPQEYFTPNYPDHTTPVFKNYGAIDWKANILIGSEIPTTIMVPVKGQKTIKLFIEGMDASGNLFTRNETIITTKN</sequence>
<evidence type="ECO:0000313" key="2">
    <source>
        <dbReference type="Proteomes" id="UP001255246"/>
    </source>
</evidence>
<keyword evidence="2" id="KW-1185">Reference proteome</keyword>
<evidence type="ECO:0000313" key="1">
    <source>
        <dbReference type="EMBL" id="MDT0606814.1"/>
    </source>
</evidence>
<dbReference type="EMBL" id="JAVRHR010000001">
    <property type="protein sequence ID" value="MDT0606814.1"/>
    <property type="molecule type" value="Genomic_DNA"/>
</dbReference>